<dbReference type="PANTHER" id="PTHR10412:SF11">
    <property type="entry name" value="MANNOSYL-OLIGOSACCHARIDE GLUCOSIDASE"/>
    <property type="match status" value="1"/>
</dbReference>
<dbReference type="SUPFAM" id="SSF48208">
    <property type="entry name" value="Six-hairpin glycosidases"/>
    <property type="match status" value="2"/>
</dbReference>
<protein>
    <submittedName>
        <fullName evidence="6">Uncharacterized protein YMR196W</fullName>
    </submittedName>
</protein>
<organism evidence="6 7">
    <name type="scientific">Acanthosepion pharaonis</name>
    <name type="common">Pharaoh cuttlefish</name>
    <name type="synonym">Sepia pharaonis</name>
    <dbReference type="NCBI Taxonomy" id="158019"/>
    <lineage>
        <taxon>Eukaryota</taxon>
        <taxon>Metazoa</taxon>
        <taxon>Spiralia</taxon>
        <taxon>Lophotrochozoa</taxon>
        <taxon>Mollusca</taxon>
        <taxon>Cephalopoda</taxon>
        <taxon>Coleoidea</taxon>
        <taxon>Decapodiformes</taxon>
        <taxon>Sepiida</taxon>
        <taxon>Sepiina</taxon>
        <taxon>Sepiidae</taxon>
        <taxon>Acanthosepion</taxon>
    </lineage>
</organism>
<keyword evidence="7" id="KW-1185">Reference proteome</keyword>
<evidence type="ECO:0000256" key="1">
    <source>
        <dbReference type="ARBA" id="ARBA00010833"/>
    </source>
</evidence>
<feature type="compositionally biased region" description="Basic and acidic residues" evidence="4">
    <location>
        <begin position="838"/>
        <end position="865"/>
    </location>
</feature>
<dbReference type="AlphaFoldDB" id="A0A812ELH8"/>
<evidence type="ECO:0000256" key="3">
    <source>
        <dbReference type="ARBA" id="ARBA00023295"/>
    </source>
</evidence>
<reference evidence="6" key="1">
    <citation type="submission" date="2021-01" db="EMBL/GenBank/DDBJ databases">
        <authorList>
            <person name="Li R."/>
            <person name="Bekaert M."/>
        </authorList>
    </citation>
    <scope>NUCLEOTIDE SEQUENCE</scope>
    <source>
        <strain evidence="6">Farmed</strain>
    </source>
</reference>
<feature type="region of interest" description="Disordered" evidence="4">
    <location>
        <begin position="813"/>
        <end position="875"/>
    </location>
</feature>
<evidence type="ECO:0000256" key="2">
    <source>
        <dbReference type="ARBA" id="ARBA00022801"/>
    </source>
</evidence>
<dbReference type="InterPro" id="IPR008928">
    <property type="entry name" value="6-hairpin_glycosidase_sf"/>
</dbReference>
<dbReference type="GO" id="GO:0004573">
    <property type="term" value="F:Glc3Man9GlcNAc2 oligosaccharide glucosidase activity"/>
    <property type="evidence" value="ECO:0007669"/>
    <property type="project" value="InterPro"/>
</dbReference>
<feature type="compositionally biased region" description="Basic and acidic residues" evidence="4">
    <location>
        <begin position="448"/>
        <end position="462"/>
    </location>
</feature>
<name>A0A812ELH8_ACAPH</name>
<evidence type="ECO:0000259" key="5">
    <source>
        <dbReference type="Pfam" id="PF22422"/>
    </source>
</evidence>
<comment type="similarity">
    <text evidence="1">Belongs to the glycosyl hydrolase 63 family.</text>
</comment>
<proteinExistence type="inferred from homology"/>
<gene>
    <name evidence="6" type="ORF">SPHA_75837</name>
</gene>
<dbReference type="InterPro" id="IPR012341">
    <property type="entry name" value="6hp_glycosidase-like_sf"/>
</dbReference>
<dbReference type="Proteomes" id="UP000597762">
    <property type="component" value="Unassembled WGS sequence"/>
</dbReference>
<dbReference type="GO" id="GO:0005789">
    <property type="term" value="C:endoplasmic reticulum membrane"/>
    <property type="evidence" value="ECO:0007669"/>
    <property type="project" value="TreeGrafter"/>
</dbReference>
<keyword evidence="3" id="KW-0326">Glycosidase</keyword>
<feature type="region of interest" description="Disordered" evidence="4">
    <location>
        <begin position="441"/>
        <end position="469"/>
    </location>
</feature>
<dbReference type="Gene3D" id="1.50.10.10">
    <property type="match status" value="1"/>
</dbReference>
<dbReference type="InterPro" id="IPR054491">
    <property type="entry name" value="MGH1-like_GH"/>
</dbReference>
<dbReference type="EMBL" id="CAHIKZ030005474">
    <property type="protein sequence ID" value="CAE1326264.1"/>
    <property type="molecule type" value="Genomic_DNA"/>
</dbReference>
<evidence type="ECO:0000256" key="4">
    <source>
        <dbReference type="SAM" id="MobiDB-lite"/>
    </source>
</evidence>
<dbReference type="PANTHER" id="PTHR10412">
    <property type="entry name" value="MANNOSYL-OLIGOSACCHARIDE GLUCOSIDASE"/>
    <property type="match status" value="1"/>
</dbReference>
<evidence type="ECO:0000313" key="7">
    <source>
        <dbReference type="Proteomes" id="UP000597762"/>
    </source>
</evidence>
<dbReference type="OrthoDB" id="14419at2759"/>
<dbReference type="GO" id="GO:0009311">
    <property type="term" value="P:oligosaccharide metabolic process"/>
    <property type="evidence" value="ECO:0007669"/>
    <property type="project" value="InterPro"/>
</dbReference>
<comment type="caution">
    <text evidence="6">The sequence shown here is derived from an EMBL/GenBank/DDBJ whole genome shotgun (WGS) entry which is preliminary data.</text>
</comment>
<feature type="domain" description="Mannosylglycerate hydrolase MGH1-like glycoside hydrolase" evidence="5">
    <location>
        <begin position="500"/>
        <end position="601"/>
    </location>
</feature>
<dbReference type="Pfam" id="PF22422">
    <property type="entry name" value="MGH1-like_GH"/>
    <property type="match status" value="1"/>
</dbReference>
<accession>A0A812ELH8</accession>
<keyword evidence="2" id="KW-0378">Hydrolase</keyword>
<evidence type="ECO:0000313" key="6">
    <source>
        <dbReference type="EMBL" id="CAE1326264.1"/>
    </source>
</evidence>
<sequence>MEAGNLEKFFGPYLSERQWGTVREDYSHNGDCWRFFSHDKSRYTVYLHGEDGLLGWCDYKSKLCVSLALWNGKDKILKERLFGLTGLQGNHGEDVKEVYYYLDNVADHSYMRALYRYPQSAFPYKKLIRKNKERKHTDPEYELTDTGVFDHDYWDIYMEFAKEDPKTCLCRYIIHNRGKNPATLHILPQIWLRDTWSHCSCDSCHTTTKPNIKICNEKNQVRIDYSEGSFFAKFDNSPTGHLPDLIFTENEAITSADKSDEEDYKKDAFHQFVIAGETKCVNPHQNGTKCAAVYCVTVNPGSSKQIQMCLWPVKSSPKCNNFGLQFDSILKAKATQAKKTCSKLMHPSWSEEEKNVAQQAYAGLLWSKQFYCYDVQKWFKANCSIDWDSGSELSDEEADDIEEKECCGLVDPHSKESIQAESCSDENSLCKVSDGNLKQEIVDSSTSSDEHLEKSENKESGRRSSIGKQTYKIEHKRNKDWLFHLHNCDIISMPDKWEFPWYATWDLAFHMIPFSTIDPLFTKKQLLLFLSDNYLHPSGQLPAYEFDFSDTNPPVHAWACLHVYKNSKKDIHFLKKCFQRLLLNYTWWINAKKIPGPGHLYGGGFLGMDNISVYNRSHGIPPGYMLAQADGTAWMAFYSLKLFEMALELSQLDNDYLDMAERFLNYFFLIADTANSPINQAGFWDEEDKFFYDILLPYHSDEIIPLCTRSLVGLVPLFACAFITIPKSISTNPRFLSIMHKAMSKNKLSQQNTIKKVKEYTSHQKYHVMLNQEQFFVSLISKNQLQQILAWVLKESEFLSPFGIRSLSKHYENHPYPPPVETDTGHKLNSGKMECSSDEQKMHAHMGESHHDSKVERNPGEKPVLEDDDSDIESNDSRYDEMVKEVTVKYAPGESICGMFGGNSNWRGPIWLCMNYLLLESLESYYYAYGDNFQVELPTGSGKSVNLQQVVRDISERIVSIFIPDKDGKRPVHGGFRQYAEEESWRHLVLFYEFFHAETGRGCGASHQTGWTALVVEFLKKKYSQ</sequence>
<dbReference type="GO" id="GO:0006487">
    <property type="term" value="P:protein N-linked glycosylation"/>
    <property type="evidence" value="ECO:0007669"/>
    <property type="project" value="TreeGrafter"/>
</dbReference>
<dbReference type="InterPro" id="IPR004888">
    <property type="entry name" value="Glycoside_hydrolase_63"/>
</dbReference>